<dbReference type="NCBIfam" id="TIGR02273">
    <property type="entry name" value="16S_RimM"/>
    <property type="match status" value="1"/>
</dbReference>
<dbReference type="GO" id="GO:0005840">
    <property type="term" value="C:ribosome"/>
    <property type="evidence" value="ECO:0007669"/>
    <property type="project" value="InterPro"/>
</dbReference>
<dbReference type="HAMAP" id="MF_00014">
    <property type="entry name" value="Ribosome_mat_RimM"/>
    <property type="match status" value="1"/>
</dbReference>
<dbReference type="PANTHER" id="PTHR33692:SF1">
    <property type="entry name" value="RIBOSOME MATURATION FACTOR RIMM"/>
    <property type="match status" value="1"/>
</dbReference>
<keyword evidence="8" id="KW-1185">Reference proteome</keyword>
<dbReference type="InterPro" id="IPR011961">
    <property type="entry name" value="RimM"/>
</dbReference>
<dbReference type="PANTHER" id="PTHR33692">
    <property type="entry name" value="RIBOSOME MATURATION FACTOR RIMM"/>
    <property type="match status" value="1"/>
</dbReference>
<dbReference type="Proteomes" id="UP000265341">
    <property type="component" value="Unassembled WGS sequence"/>
</dbReference>
<evidence type="ECO:0000256" key="3">
    <source>
        <dbReference type="ARBA" id="ARBA00022552"/>
    </source>
</evidence>
<name>A0A399EL41_9DEIN</name>
<comment type="subcellular location">
    <subcellularLocation>
        <location evidence="5">Cytoplasm</location>
    </subcellularLocation>
</comment>
<dbReference type="GO" id="GO:0042274">
    <property type="term" value="P:ribosomal small subunit biogenesis"/>
    <property type="evidence" value="ECO:0007669"/>
    <property type="project" value="UniProtKB-UniRule"/>
</dbReference>
<dbReference type="Gene3D" id="2.40.30.60">
    <property type="entry name" value="RimM"/>
    <property type="match status" value="1"/>
</dbReference>
<accession>A0A399EL41</accession>
<evidence type="ECO:0000259" key="6">
    <source>
        <dbReference type="Pfam" id="PF24986"/>
    </source>
</evidence>
<dbReference type="OrthoDB" id="9810331at2"/>
<proteinExistence type="inferred from homology"/>
<evidence type="ECO:0000256" key="4">
    <source>
        <dbReference type="ARBA" id="ARBA00023186"/>
    </source>
</evidence>
<evidence type="ECO:0000256" key="1">
    <source>
        <dbReference type="ARBA" id="ARBA00022490"/>
    </source>
</evidence>
<dbReference type="Pfam" id="PF24986">
    <property type="entry name" value="PRC_RimM"/>
    <property type="match status" value="1"/>
</dbReference>
<dbReference type="GO" id="GO:0043022">
    <property type="term" value="F:ribosome binding"/>
    <property type="evidence" value="ECO:0007669"/>
    <property type="project" value="InterPro"/>
</dbReference>
<evidence type="ECO:0000313" key="8">
    <source>
        <dbReference type="Proteomes" id="UP000265341"/>
    </source>
</evidence>
<dbReference type="InterPro" id="IPR056792">
    <property type="entry name" value="PRC_RimM"/>
</dbReference>
<feature type="domain" description="Ribosome maturation factor RimM PRC barrel" evidence="6">
    <location>
        <begin position="92"/>
        <end position="140"/>
    </location>
</feature>
<dbReference type="InterPro" id="IPR011033">
    <property type="entry name" value="PRC_barrel-like_sf"/>
</dbReference>
<dbReference type="SUPFAM" id="SSF50346">
    <property type="entry name" value="PRC-barrel domain"/>
    <property type="match status" value="1"/>
</dbReference>
<protein>
    <recommendedName>
        <fullName evidence="5">Ribosome maturation factor RimM</fullName>
    </recommendedName>
</protein>
<keyword evidence="4 5" id="KW-0143">Chaperone</keyword>
<reference evidence="7 8" key="1">
    <citation type="submission" date="2018-08" db="EMBL/GenBank/DDBJ databases">
        <title>Meiothermus roseus NBRC 110900 genome sequencing project.</title>
        <authorList>
            <person name="Da Costa M.S."/>
            <person name="Albuquerque L."/>
            <person name="Raposo P."/>
            <person name="Froufe H.J.C."/>
            <person name="Barroso C.S."/>
            <person name="Egas C."/>
        </authorList>
    </citation>
    <scope>NUCLEOTIDE SEQUENCE [LARGE SCALE GENOMIC DNA]</scope>
    <source>
        <strain evidence="7 8">NBRC 110900</strain>
    </source>
</reference>
<evidence type="ECO:0000313" key="7">
    <source>
        <dbReference type="EMBL" id="RIH85434.1"/>
    </source>
</evidence>
<dbReference type="RefSeq" id="WP_119278255.1">
    <property type="nucleotide sequence ID" value="NZ_QWLA01000042.1"/>
</dbReference>
<dbReference type="EMBL" id="QWLA01000042">
    <property type="protein sequence ID" value="RIH85434.1"/>
    <property type="molecule type" value="Genomic_DNA"/>
</dbReference>
<dbReference type="GO" id="GO:0005737">
    <property type="term" value="C:cytoplasm"/>
    <property type="evidence" value="ECO:0007669"/>
    <property type="project" value="UniProtKB-SubCell"/>
</dbReference>
<organism evidence="7 8">
    <name type="scientific">Calidithermus roseus</name>
    <dbReference type="NCBI Taxonomy" id="1644118"/>
    <lineage>
        <taxon>Bacteria</taxon>
        <taxon>Thermotogati</taxon>
        <taxon>Deinococcota</taxon>
        <taxon>Deinococci</taxon>
        <taxon>Thermales</taxon>
        <taxon>Thermaceae</taxon>
        <taxon>Calidithermus</taxon>
    </lineage>
</organism>
<dbReference type="GO" id="GO:0006364">
    <property type="term" value="P:rRNA processing"/>
    <property type="evidence" value="ECO:0007669"/>
    <property type="project" value="UniProtKB-UniRule"/>
</dbReference>
<dbReference type="Gene3D" id="2.30.30.240">
    <property type="entry name" value="PRC-barrel domain"/>
    <property type="match status" value="1"/>
</dbReference>
<keyword evidence="1 5" id="KW-0963">Cytoplasm</keyword>
<sequence>MKRVEVGRLGSPYGLGGAIKFRGEPVVAELERVYIEGLGYRAIEEAYYLGEEIVLELVGVNTVEAARALSGRAALADPEELPELEEGQFYYFQLVGLPVLVNGEPVGEVVDVDDAGAQDVLVVRIGNKRHLIPLQAPYVKASATQIEVEPIPGLLE</sequence>
<comment type="subunit">
    <text evidence="5">Binds ribosomal protein uS19.</text>
</comment>
<dbReference type="AlphaFoldDB" id="A0A399EL41"/>
<comment type="function">
    <text evidence="5">An accessory protein needed during the final step in the assembly of 30S ribosomal subunit, possibly for assembly of the head region. Essential for efficient processing of 16S rRNA. May be needed both before and after RbfA during the maturation of 16S rRNA. It has affinity for free ribosomal 30S subunits but not for 70S ribosomes.</text>
</comment>
<evidence type="ECO:0000256" key="2">
    <source>
        <dbReference type="ARBA" id="ARBA00022517"/>
    </source>
</evidence>
<comment type="domain">
    <text evidence="5">The PRC barrel domain binds ribosomal protein uS19.</text>
</comment>
<comment type="similarity">
    <text evidence="5">Belongs to the RimM family.</text>
</comment>
<dbReference type="InterPro" id="IPR036976">
    <property type="entry name" value="RimM_N_sf"/>
</dbReference>
<gene>
    <name evidence="5 7" type="primary">rimM</name>
    <name evidence="7" type="ORF">Mrose_02217</name>
</gene>
<evidence type="ECO:0000256" key="5">
    <source>
        <dbReference type="HAMAP-Rule" id="MF_00014"/>
    </source>
</evidence>
<comment type="caution">
    <text evidence="7">The sequence shown here is derived from an EMBL/GenBank/DDBJ whole genome shotgun (WGS) entry which is preliminary data.</text>
</comment>
<keyword evidence="2 5" id="KW-0690">Ribosome biogenesis</keyword>
<keyword evidence="3 5" id="KW-0698">rRNA processing</keyword>
<dbReference type="NCBIfam" id="NF010403">
    <property type="entry name" value="PRK13829.1"/>
    <property type="match status" value="1"/>
</dbReference>